<sequence length="268" mass="29892">MNTPPTPLPLTSEQLDYLEGLKSGDVQQSGLQVRNVLTNPDRVELADNYQTDADRFSAFLAFKGQPHPSATALAMRIPKQQLIDLLTYFKDKNCLLQTNCFGFTKSVKNKGEIILISRGSFWQSAPKITDELVWGKFLVEEQVVKSYGELDLNKPLRNSVAQRYIQNFLKIYPDLGANAIHGYLFPVKAMLTLLNDPAAFGPETHLRLSWGLITYNPLNHVPGNFSLLIQADDASQNGFVLEFRTTNIAPNDGDGCPPRQPCNPPTQN</sequence>
<evidence type="ECO:0000313" key="1">
    <source>
        <dbReference type="EMBL" id="QMW01738.1"/>
    </source>
</evidence>
<name>A0A7G5GS96_9BACT</name>
<dbReference type="KEGG" id="sfol:H3H32_27895"/>
<dbReference type="EMBL" id="CP059732">
    <property type="protein sequence ID" value="QMW01738.1"/>
    <property type="molecule type" value="Genomic_DNA"/>
</dbReference>
<proteinExistence type="predicted"/>
<dbReference type="RefSeq" id="WP_182459016.1">
    <property type="nucleotide sequence ID" value="NZ_CP059732.1"/>
</dbReference>
<reference evidence="1 2" key="1">
    <citation type="submission" date="2020-07" db="EMBL/GenBank/DDBJ databases">
        <title>Spirosoma foliorum sp. nov., isolated from the leaves on the Nejang mountain Korea, Republic of.</title>
        <authorList>
            <person name="Ho H."/>
            <person name="Lee Y.-J."/>
            <person name="Nurcahyanto D.-A."/>
            <person name="Kim S.-G."/>
        </authorList>
    </citation>
    <scope>NUCLEOTIDE SEQUENCE [LARGE SCALE GENOMIC DNA]</scope>
    <source>
        <strain evidence="1 2">PL0136</strain>
    </source>
</reference>
<accession>A0A7G5GS96</accession>
<dbReference type="Proteomes" id="UP000515369">
    <property type="component" value="Chromosome"/>
</dbReference>
<organism evidence="1 2">
    <name type="scientific">Spirosoma foliorum</name>
    <dbReference type="NCBI Taxonomy" id="2710596"/>
    <lineage>
        <taxon>Bacteria</taxon>
        <taxon>Pseudomonadati</taxon>
        <taxon>Bacteroidota</taxon>
        <taxon>Cytophagia</taxon>
        <taxon>Cytophagales</taxon>
        <taxon>Cytophagaceae</taxon>
        <taxon>Spirosoma</taxon>
    </lineage>
</organism>
<keyword evidence="2" id="KW-1185">Reference proteome</keyword>
<evidence type="ECO:0000313" key="2">
    <source>
        <dbReference type="Proteomes" id="UP000515369"/>
    </source>
</evidence>
<dbReference type="AlphaFoldDB" id="A0A7G5GS96"/>
<gene>
    <name evidence="1" type="ORF">H3H32_27895</name>
</gene>
<protein>
    <submittedName>
        <fullName evidence="1">Uncharacterized protein</fullName>
    </submittedName>
</protein>